<reference evidence="4 5" key="1">
    <citation type="submission" date="2016-07" db="EMBL/GenBank/DDBJ databases">
        <title>Draft genome sequence of Prauserella muralis DSM 45305, isolated from a mould-covered wall in an indoor environment.</title>
        <authorList>
            <person name="Ruckert C."/>
            <person name="Albersmeier A."/>
            <person name="Jiang C.-L."/>
            <person name="Jiang Y."/>
            <person name="Kalinowski J."/>
            <person name="Schneider O."/>
            <person name="Winkler A."/>
            <person name="Zotchev S.B."/>
        </authorList>
    </citation>
    <scope>NUCLEOTIDE SEQUENCE [LARGE SCALE GENOMIC DNA]</scope>
    <source>
        <strain evidence="4 5">DSM 45305</strain>
    </source>
</reference>
<dbReference type="SUPFAM" id="SSF46689">
    <property type="entry name" value="Homeodomain-like"/>
    <property type="match status" value="1"/>
</dbReference>
<dbReference type="SUPFAM" id="SSF48498">
    <property type="entry name" value="Tetracyclin repressor-like, C-terminal domain"/>
    <property type="match status" value="1"/>
</dbReference>
<accession>A0A2V4ANV4</accession>
<dbReference type="InterPro" id="IPR009057">
    <property type="entry name" value="Homeodomain-like_sf"/>
</dbReference>
<name>A0A2V4ANV4_9PSEU</name>
<dbReference type="Gene3D" id="1.10.357.10">
    <property type="entry name" value="Tetracycline Repressor, domain 2"/>
    <property type="match status" value="1"/>
</dbReference>
<keyword evidence="1" id="KW-0805">Transcription regulation</keyword>
<dbReference type="Gene3D" id="1.10.10.60">
    <property type="entry name" value="Homeodomain-like"/>
    <property type="match status" value="1"/>
</dbReference>
<keyword evidence="5" id="KW-1185">Reference proteome</keyword>
<evidence type="ECO:0000256" key="1">
    <source>
        <dbReference type="ARBA" id="ARBA00023015"/>
    </source>
</evidence>
<evidence type="ECO:0000313" key="5">
    <source>
        <dbReference type="Proteomes" id="UP000249915"/>
    </source>
</evidence>
<comment type="caution">
    <text evidence="4">The sequence shown here is derived from an EMBL/GenBank/DDBJ whole genome shotgun (WGS) entry which is preliminary data.</text>
</comment>
<dbReference type="GO" id="GO:0003700">
    <property type="term" value="F:DNA-binding transcription factor activity"/>
    <property type="evidence" value="ECO:0007669"/>
    <property type="project" value="TreeGrafter"/>
</dbReference>
<dbReference type="Pfam" id="PF00440">
    <property type="entry name" value="TetR_N"/>
    <property type="match status" value="1"/>
</dbReference>
<dbReference type="OrthoDB" id="9806334at2"/>
<dbReference type="PANTHER" id="PTHR30055:SF234">
    <property type="entry name" value="HTH-TYPE TRANSCRIPTIONAL REGULATOR BETI"/>
    <property type="match status" value="1"/>
</dbReference>
<keyword evidence="2" id="KW-0238">DNA-binding</keyword>
<dbReference type="AlphaFoldDB" id="A0A2V4ANV4"/>
<dbReference type="EMBL" id="MASW01000005">
    <property type="protein sequence ID" value="PXY22383.1"/>
    <property type="molecule type" value="Genomic_DNA"/>
</dbReference>
<dbReference type="GO" id="GO:0000976">
    <property type="term" value="F:transcription cis-regulatory region binding"/>
    <property type="evidence" value="ECO:0007669"/>
    <property type="project" value="TreeGrafter"/>
</dbReference>
<gene>
    <name evidence="4" type="ORF">BAY60_21185</name>
</gene>
<dbReference type="RefSeq" id="WP_112282988.1">
    <property type="nucleotide sequence ID" value="NZ_MASW01000005.1"/>
</dbReference>
<evidence type="ECO:0000256" key="3">
    <source>
        <dbReference type="ARBA" id="ARBA00023163"/>
    </source>
</evidence>
<dbReference type="InterPro" id="IPR050109">
    <property type="entry name" value="HTH-type_TetR-like_transc_reg"/>
</dbReference>
<organism evidence="4 5">
    <name type="scientific">Prauserella muralis</name>
    <dbReference type="NCBI Taxonomy" id="588067"/>
    <lineage>
        <taxon>Bacteria</taxon>
        <taxon>Bacillati</taxon>
        <taxon>Actinomycetota</taxon>
        <taxon>Actinomycetes</taxon>
        <taxon>Pseudonocardiales</taxon>
        <taxon>Pseudonocardiaceae</taxon>
        <taxon>Prauserella</taxon>
    </lineage>
</organism>
<protein>
    <submittedName>
        <fullName evidence="4">TetR family transcriptional regulator</fullName>
    </submittedName>
</protein>
<sequence length="208" mass="22945">MQVNHEQLGRGLGLTVTEQARRAQIIEATIDTVAELGYGRTSFAKIVERAGLSSTRMISYHFRGKDELMLATAGAIVDNQDSFLTERLAGTRDRVDMLRTWIRAEVAFLGAHPRQARALLEIGTNARSTEGPPLLDAVWRDMRVGRLERQLAQGQREGVFGAFDVEVLALAIRQAIDGVALRLAAEPELDLDTYGRQLADLFSKAARA</sequence>
<dbReference type="Proteomes" id="UP000249915">
    <property type="component" value="Unassembled WGS sequence"/>
</dbReference>
<keyword evidence="3" id="KW-0804">Transcription</keyword>
<evidence type="ECO:0000313" key="4">
    <source>
        <dbReference type="EMBL" id="PXY22383.1"/>
    </source>
</evidence>
<proteinExistence type="predicted"/>
<dbReference type="InterPro" id="IPR036271">
    <property type="entry name" value="Tet_transcr_reg_TetR-rel_C_sf"/>
</dbReference>
<dbReference type="PANTHER" id="PTHR30055">
    <property type="entry name" value="HTH-TYPE TRANSCRIPTIONAL REGULATOR RUTR"/>
    <property type="match status" value="1"/>
</dbReference>
<evidence type="ECO:0000256" key="2">
    <source>
        <dbReference type="ARBA" id="ARBA00023125"/>
    </source>
</evidence>
<dbReference type="InterPro" id="IPR001647">
    <property type="entry name" value="HTH_TetR"/>
</dbReference>